<gene>
    <name evidence="5" type="ORF">D187_008052</name>
</gene>
<dbReference type="AlphaFoldDB" id="S9NWY2"/>
<dbReference type="Pfam" id="PF03965">
    <property type="entry name" value="Penicillinase_R"/>
    <property type="match status" value="1"/>
</dbReference>
<dbReference type="Gene3D" id="1.10.10.10">
    <property type="entry name" value="Winged helix-like DNA-binding domain superfamily/Winged helix DNA-binding domain"/>
    <property type="match status" value="1"/>
</dbReference>
<proteinExistence type="inferred from homology"/>
<comment type="similarity">
    <text evidence="1">Belongs to the BlaI transcriptional regulatory family.</text>
</comment>
<evidence type="ECO:0000256" key="3">
    <source>
        <dbReference type="ARBA" id="ARBA00023125"/>
    </source>
</evidence>
<dbReference type="eggNOG" id="COG3682">
    <property type="taxonomic scope" value="Bacteria"/>
</dbReference>
<protein>
    <submittedName>
        <fullName evidence="5">Penicillinase repressor</fullName>
    </submittedName>
</protein>
<dbReference type="SUPFAM" id="SSF46785">
    <property type="entry name" value="Winged helix' DNA-binding domain"/>
    <property type="match status" value="1"/>
</dbReference>
<keyword evidence="3" id="KW-0238">DNA-binding</keyword>
<dbReference type="Proteomes" id="UP000011682">
    <property type="component" value="Unassembled WGS sequence"/>
</dbReference>
<evidence type="ECO:0000313" key="6">
    <source>
        <dbReference type="Proteomes" id="UP000011682"/>
    </source>
</evidence>
<reference evidence="5" key="1">
    <citation type="submission" date="2013-05" db="EMBL/GenBank/DDBJ databases">
        <title>Genome assembly of Cystobacter fuscus DSM 2262.</title>
        <authorList>
            <person name="Sharma G."/>
            <person name="Khatri I."/>
            <person name="Kaur C."/>
            <person name="Mayilraj S."/>
            <person name="Subramanian S."/>
        </authorList>
    </citation>
    <scope>NUCLEOTIDE SEQUENCE [LARGE SCALE GENOMIC DNA]</scope>
    <source>
        <strain evidence="5">DSM 2262</strain>
    </source>
</reference>
<sequence length="119" mass="13312">MMNHLWSGGDGEAKSVHAALGKRRGITLNTIQSTLKRLFEKGLLERDKVSHAHVYKARVSREAFHRDLVGELVGGLMDGQAEAVVSAFVDVTERAGLEHLERLEALVAERRRRLERGSR</sequence>
<evidence type="ECO:0000256" key="1">
    <source>
        <dbReference type="ARBA" id="ARBA00011046"/>
    </source>
</evidence>
<dbReference type="InterPro" id="IPR036388">
    <property type="entry name" value="WH-like_DNA-bd_sf"/>
</dbReference>
<name>S9NWY2_CYSF2</name>
<evidence type="ECO:0000256" key="2">
    <source>
        <dbReference type="ARBA" id="ARBA00023015"/>
    </source>
</evidence>
<dbReference type="GO" id="GO:0045892">
    <property type="term" value="P:negative regulation of DNA-templated transcription"/>
    <property type="evidence" value="ECO:0007669"/>
    <property type="project" value="InterPro"/>
</dbReference>
<keyword evidence="6" id="KW-1185">Reference proteome</keyword>
<accession>S9NWY2</accession>
<dbReference type="GO" id="GO:0003677">
    <property type="term" value="F:DNA binding"/>
    <property type="evidence" value="ECO:0007669"/>
    <property type="project" value="UniProtKB-KW"/>
</dbReference>
<keyword evidence="2" id="KW-0805">Transcription regulation</keyword>
<organism evidence="5 6">
    <name type="scientific">Cystobacter fuscus (strain ATCC 25194 / DSM 2262 / NBRC 100088 / M29)</name>
    <dbReference type="NCBI Taxonomy" id="1242864"/>
    <lineage>
        <taxon>Bacteria</taxon>
        <taxon>Pseudomonadati</taxon>
        <taxon>Myxococcota</taxon>
        <taxon>Myxococcia</taxon>
        <taxon>Myxococcales</taxon>
        <taxon>Cystobacterineae</taxon>
        <taxon>Archangiaceae</taxon>
        <taxon>Cystobacter</taxon>
    </lineage>
</organism>
<evidence type="ECO:0000256" key="4">
    <source>
        <dbReference type="ARBA" id="ARBA00023163"/>
    </source>
</evidence>
<keyword evidence="4" id="KW-0804">Transcription</keyword>
<dbReference type="InterPro" id="IPR036390">
    <property type="entry name" value="WH_DNA-bd_sf"/>
</dbReference>
<dbReference type="InterPro" id="IPR005650">
    <property type="entry name" value="BlaI_family"/>
</dbReference>
<dbReference type="EMBL" id="ANAH02000066">
    <property type="protein sequence ID" value="EPX56710.1"/>
    <property type="molecule type" value="Genomic_DNA"/>
</dbReference>
<evidence type="ECO:0000313" key="5">
    <source>
        <dbReference type="EMBL" id="EPX56710.1"/>
    </source>
</evidence>
<comment type="caution">
    <text evidence="5">The sequence shown here is derived from an EMBL/GenBank/DDBJ whole genome shotgun (WGS) entry which is preliminary data.</text>
</comment>